<keyword evidence="1" id="KW-0812">Transmembrane</keyword>
<organism evidence="2">
    <name type="scientific">bioreactor metagenome</name>
    <dbReference type="NCBI Taxonomy" id="1076179"/>
    <lineage>
        <taxon>unclassified sequences</taxon>
        <taxon>metagenomes</taxon>
        <taxon>ecological metagenomes</taxon>
    </lineage>
</organism>
<evidence type="ECO:0000256" key="1">
    <source>
        <dbReference type="SAM" id="Phobius"/>
    </source>
</evidence>
<accession>A0A644YAX2</accession>
<sequence length="125" mass="12188">MFNYCLAALDEIVGTVAGVIAPATKSVSRIAGPATLIATALEIKIGFEKYDGMDAVGAAAITVMSTLAVSAFSSFASAAVTAAVGVGAATVTAAVAPVLVGLAVGVGAGILIGIGANKLKSWLYD</sequence>
<feature type="transmembrane region" description="Helical" evidence="1">
    <location>
        <begin position="55"/>
        <end position="88"/>
    </location>
</feature>
<dbReference type="AlphaFoldDB" id="A0A644YAX2"/>
<name>A0A644YAX2_9ZZZZ</name>
<keyword evidence="1" id="KW-0472">Membrane</keyword>
<proteinExistence type="predicted"/>
<reference evidence="2" key="1">
    <citation type="submission" date="2019-08" db="EMBL/GenBank/DDBJ databases">
        <authorList>
            <person name="Kucharzyk K."/>
            <person name="Murdoch R.W."/>
            <person name="Higgins S."/>
            <person name="Loffler F."/>
        </authorList>
    </citation>
    <scope>NUCLEOTIDE SEQUENCE</scope>
</reference>
<comment type="caution">
    <text evidence="2">The sequence shown here is derived from an EMBL/GenBank/DDBJ whole genome shotgun (WGS) entry which is preliminary data.</text>
</comment>
<feature type="transmembrane region" description="Helical" evidence="1">
    <location>
        <begin position="94"/>
        <end position="116"/>
    </location>
</feature>
<keyword evidence="1" id="KW-1133">Transmembrane helix</keyword>
<protein>
    <submittedName>
        <fullName evidence="2">Uncharacterized protein</fullName>
    </submittedName>
</protein>
<evidence type="ECO:0000313" key="2">
    <source>
        <dbReference type="EMBL" id="MPM25459.1"/>
    </source>
</evidence>
<dbReference type="EMBL" id="VSSQ01004503">
    <property type="protein sequence ID" value="MPM25459.1"/>
    <property type="molecule type" value="Genomic_DNA"/>
</dbReference>
<gene>
    <name evidence="2" type="ORF">SDC9_71953</name>
</gene>